<keyword evidence="2" id="KW-0575">Peroxidase</keyword>
<keyword evidence="7" id="KW-0106">Calcium</keyword>
<evidence type="ECO:0000256" key="5">
    <source>
        <dbReference type="ARBA" id="ARBA00023002"/>
    </source>
</evidence>
<reference evidence="11 12" key="1">
    <citation type="journal article" date="2021" name="Nat. Plants">
        <title>The Taxus genome provides insights into paclitaxel biosynthesis.</title>
        <authorList>
            <person name="Xiong X."/>
            <person name="Gou J."/>
            <person name="Liao Q."/>
            <person name="Li Y."/>
            <person name="Zhou Q."/>
            <person name="Bi G."/>
            <person name="Li C."/>
            <person name="Du R."/>
            <person name="Wang X."/>
            <person name="Sun T."/>
            <person name="Guo L."/>
            <person name="Liang H."/>
            <person name="Lu P."/>
            <person name="Wu Y."/>
            <person name="Zhang Z."/>
            <person name="Ro D.K."/>
            <person name="Shang Y."/>
            <person name="Huang S."/>
            <person name="Yan J."/>
        </authorList>
    </citation>
    <scope>NUCLEOTIDE SEQUENCE [LARGE SCALE GENOMIC DNA]</scope>
    <source>
        <strain evidence="11">Ta-2019</strain>
    </source>
</reference>
<dbReference type="GO" id="GO:0046872">
    <property type="term" value="F:metal ion binding"/>
    <property type="evidence" value="ECO:0007669"/>
    <property type="project" value="UniProtKB-KW"/>
</dbReference>
<feature type="binding site" evidence="7">
    <location>
        <position position="141"/>
    </location>
    <ligand>
        <name>Ca(2+)</name>
        <dbReference type="ChEBI" id="CHEBI:29108"/>
        <label>2</label>
    </ligand>
</feature>
<comment type="similarity">
    <text evidence="9">Belongs to the peroxidase family.</text>
</comment>
<evidence type="ECO:0000256" key="7">
    <source>
        <dbReference type="PIRSR" id="PIRSR600823-3"/>
    </source>
</evidence>
<keyword evidence="6 7" id="KW-0408">Iron</keyword>
<dbReference type="EMBL" id="JAHRHJ020000005">
    <property type="protein sequence ID" value="KAH9313588.1"/>
    <property type="molecule type" value="Genomic_DNA"/>
</dbReference>
<dbReference type="InterPro" id="IPR002016">
    <property type="entry name" value="Haem_peroxidase"/>
</dbReference>
<dbReference type="InterPro" id="IPR010255">
    <property type="entry name" value="Haem_peroxidase_sf"/>
</dbReference>
<proteinExistence type="inferred from homology"/>
<evidence type="ECO:0000256" key="9">
    <source>
        <dbReference type="RuleBase" id="RU004241"/>
    </source>
</evidence>
<evidence type="ECO:0000256" key="6">
    <source>
        <dbReference type="ARBA" id="ARBA00023004"/>
    </source>
</evidence>
<protein>
    <recommendedName>
        <fullName evidence="10">Plant heme peroxidase family profile domain-containing protein</fullName>
    </recommendedName>
</protein>
<dbReference type="GO" id="GO:0020037">
    <property type="term" value="F:heme binding"/>
    <property type="evidence" value="ECO:0007669"/>
    <property type="project" value="InterPro"/>
</dbReference>
<evidence type="ECO:0000256" key="4">
    <source>
        <dbReference type="ARBA" id="ARBA00022723"/>
    </source>
</evidence>
<feature type="non-terminal residue" evidence="11">
    <location>
        <position position="1"/>
    </location>
</feature>
<comment type="cofactor">
    <cofactor evidence="7">
        <name>heme b</name>
        <dbReference type="ChEBI" id="CHEBI:60344"/>
    </cofactor>
    <text evidence="7">Binds 1 heme b (iron(II)-protoporphyrin IX) group per subunit.</text>
</comment>
<dbReference type="PRINTS" id="PR00461">
    <property type="entry name" value="PLPEROXIDASE"/>
</dbReference>
<accession>A0AA38G1K5</accession>
<dbReference type="Gene3D" id="1.10.420.10">
    <property type="entry name" value="Peroxidase, domain 2"/>
    <property type="match status" value="1"/>
</dbReference>
<feature type="disulfide bond" evidence="8">
    <location>
        <begin position="89"/>
        <end position="121"/>
    </location>
</feature>
<comment type="cofactor">
    <cofactor evidence="7">
        <name>Ca(2+)</name>
        <dbReference type="ChEBI" id="CHEBI:29108"/>
    </cofactor>
    <text evidence="7">Binds 2 calcium ions per subunit.</text>
</comment>
<feature type="binding site" evidence="7">
    <location>
        <position position="83"/>
    </location>
    <ligand>
        <name>Ca(2+)</name>
        <dbReference type="ChEBI" id="CHEBI:29108"/>
        <label>2</label>
    </ligand>
</feature>
<keyword evidence="4 7" id="KW-0479">Metal-binding</keyword>
<dbReference type="InterPro" id="IPR000823">
    <property type="entry name" value="Peroxidase_pln"/>
</dbReference>
<sequence>WKRRALEWCRVQTSSLSPLVTPLCLPTDLPGKLCWEDSMDGDQWPKMWPTFLLPATLSPFSDKSSLNAVSLRRTSLLFQEAHTIGQADCDFFSYRLYNYKATGIADPTINSTSLRQLRNICPENGNGGRAGLDKGSRNTWDTSYFENIVAGNAVLESDEELAADSLVNTFANSADS</sequence>
<evidence type="ECO:0000256" key="3">
    <source>
        <dbReference type="ARBA" id="ARBA00022617"/>
    </source>
</evidence>
<dbReference type="SUPFAM" id="SSF48113">
    <property type="entry name" value="Heme-dependent peroxidases"/>
    <property type="match status" value="1"/>
</dbReference>
<comment type="caution">
    <text evidence="11">The sequence shown here is derived from an EMBL/GenBank/DDBJ whole genome shotgun (WGS) entry which is preliminary data.</text>
</comment>
<keyword evidence="3" id="KW-0349">Heme</keyword>
<evidence type="ECO:0000313" key="11">
    <source>
        <dbReference type="EMBL" id="KAH9313588.1"/>
    </source>
</evidence>
<name>A0AA38G1K5_TAXCH</name>
<comment type="catalytic activity">
    <reaction evidence="1">
        <text>2 a phenolic donor + H2O2 = 2 a phenolic radical donor + 2 H2O</text>
        <dbReference type="Rhea" id="RHEA:56136"/>
        <dbReference type="ChEBI" id="CHEBI:15377"/>
        <dbReference type="ChEBI" id="CHEBI:16240"/>
        <dbReference type="ChEBI" id="CHEBI:139520"/>
        <dbReference type="ChEBI" id="CHEBI:139521"/>
        <dbReference type="EC" id="1.11.1.7"/>
    </reaction>
</comment>
<feature type="binding site" description="axial binding residue" evidence="7">
    <location>
        <position position="82"/>
    </location>
    <ligand>
        <name>heme b</name>
        <dbReference type="ChEBI" id="CHEBI:60344"/>
    </ligand>
    <ligandPart>
        <name>Fe</name>
        <dbReference type="ChEBI" id="CHEBI:18248"/>
    </ligandPart>
</feature>
<dbReference type="PANTHER" id="PTHR31517">
    <property type="match status" value="1"/>
</dbReference>
<dbReference type="AlphaFoldDB" id="A0AA38G1K5"/>
<keyword evidence="12" id="KW-1185">Reference proteome</keyword>
<organism evidence="11 12">
    <name type="scientific">Taxus chinensis</name>
    <name type="common">Chinese yew</name>
    <name type="synonym">Taxus wallichiana var. chinensis</name>
    <dbReference type="NCBI Taxonomy" id="29808"/>
    <lineage>
        <taxon>Eukaryota</taxon>
        <taxon>Viridiplantae</taxon>
        <taxon>Streptophyta</taxon>
        <taxon>Embryophyta</taxon>
        <taxon>Tracheophyta</taxon>
        <taxon>Spermatophyta</taxon>
        <taxon>Pinopsida</taxon>
        <taxon>Pinidae</taxon>
        <taxon>Conifers II</taxon>
        <taxon>Cupressales</taxon>
        <taxon>Taxaceae</taxon>
        <taxon>Taxus</taxon>
    </lineage>
</organism>
<evidence type="ECO:0000256" key="2">
    <source>
        <dbReference type="ARBA" id="ARBA00022559"/>
    </source>
</evidence>
<dbReference type="PROSITE" id="PS50873">
    <property type="entry name" value="PEROXIDASE_4"/>
    <property type="match status" value="1"/>
</dbReference>
<keyword evidence="5" id="KW-0560">Oxidoreductase</keyword>
<evidence type="ECO:0000259" key="10">
    <source>
        <dbReference type="PROSITE" id="PS50873"/>
    </source>
</evidence>
<evidence type="ECO:0000313" key="12">
    <source>
        <dbReference type="Proteomes" id="UP000824469"/>
    </source>
</evidence>
<feature type="domain" description="Plant heme peroxidase family profile" evidence="10">
    <location>
        <begin position="49"/>
        <end position="176"/>
    </location>
</feature>
<gene>
    <name evidence="11" type="ORF">KI387_022215</name>
</gene>
<evidence type="ECO:0000256" key="8">
    <source>
        <dbReference type="PIRSR" id="PIRSR600823-5"/>
    </source>
</evidence>
<dbReference type="Pfam" id="PF00141">
    <property type="entry name" value="peroxidase"/>
    <property type="match status" value="1"/>
</dbReference>
<feature type="binding site" evidence="7">
    <location>
        <position position="133"/>
    </location>
    <ligand>
        <name>Ca(2+)</name>
        <dbReference type="ChEBI" id="CHEBI:29108"/>
        <label>2</label>
    </ligand>
</feature>
<dbReference type="Proteomes" id="UP000824469">
    <property type="component" value="Unassembled WGS sequence"/>
</dbReference>
<dbReference type="PANTHER" id="PTHR31517:SF48">
    <property type="entry name" value="PEROXIDASE 16-RELATED"/>
    <property type="match status" value="1"/>
</dbReference>
<dbReference type="GO" id="GO:0140825">
    <property type="term" value="F:lactoperoxidase activity"/>
    <property type="evidence" value="ECO:0007669"/>
    <property type="project" value="UniProtKB-EC"/>
</dbReference>
<dbReference type="GO" id="GO:0006979">
    <property type="term" value="P:response to oxidative stress"/>
    <property type="evidence" value="ECO:0007669"/>
    <property type="project" value="InterPro"/>
</dbReference>
<evidence type="ECO:0000256" key="1">
    <source>
        <dbReference type="ARBA" id="ARBA00000189"/>
    </source>
</evidence>
<keyword evidence="8" id="KW-1015">Disulfide bond</keyword>